<keyword evidence="2" id="KW-0963">Cytoplasm</keyword>
<dbReference type="GO" id="GO:0005737">
    <property type="term" value="C:cytoplasm"/>
    <property type="evidence" value="ECO:0007669"/>
    <property type="project" value="UniProtKB-SubCell"/>
</dbReference>
<dbReference type="SMART" id="SM00347">
    <property type="entry name" value="HTH_MARR"/>
    <property type="match status" value="1"/>
</dbReference>
<accession>A0A7W6NLN4</accession>
<comment type="subcellular location">
    <subcellularLocation>
        <location evidence="1">Cytoplasm</location>
    </subcellularLocation>
</comment>
<dbReference type="PANTHER" id="PTHR33164">
    <property type="entry name" value="TRANSCRIPTIONAL REGULATOR, MARR FAMILY"/>
    <property type="match status" value="1"/>
</dbReference>
<dbReference type="Proteomes" id="UP000528286">
    <property type="component" value="Unassembled WGS sequence"/>
</dbReference>
<keyword evidence="4 8" id="KW-0238">DNA-binding</keyword>
<sequence length="170" mass="18830">MKRTNSPIDPSDQALAPAPALTPEERDRLSAALTLDRQLCFALHAATHAFQRAYKPLLDRVNLTYPQYLVMLLLWERGPMGVKALGEALYLDSGTLSPLLKRLEAAGHVERRRDLADERQVTISLTPSGRALRDRAVDIFGTIAARTGCDAGEAETLRDRLHQLRAAMDT</sequence>
<protein>
    <submittedName>
        <fullName evidence="8">DNA-binding MarR family transcriptional regulator</fullName>
    </submittedName>
</protein>
<keyword evidence="9" id="KW-1185">Reference proteome</keyword>
<proteinExistence type="predicted"/>
<dbReference type="InterPro" id="IPR036388">
    <property type="entry name" value="WH-like_DNA-bd_sf"/>
</dbReference>
<evidence type="ECO:0000259" key="7">
    <source>
        <dbReference type="PROSITE" id="PS50995"/>
    </source>
</evidence>
<dbReference type="SUPFAM" id="SSF46785">
    <property type="entry name" value="Winged helix' DNA-binding domain"/>
    <property type="match status" value="1"/>
</dbReference>
<evidence type="ECO:0000256" key="6">
    <source>
        <dbReference type="SAM" id="MobiDB-lite"/>
    </source>
</evidence>
<feature type="domain" description="HTH marR-type" evidence="7">
    <location>
        <begin position="36"/>
        <end position="166"/>
    </location>
</feature>
<dbReference type="PANTHER" id="PTHR33164:SF5">
    <property type="entry name" value="ORGANIC HYDROPEROXIDE RESISTANCE TRANSCRIPTIONAL REGULATOR"/>
    <property type="match status" value="1"/>
</dbReference>
<dbReference type="PROSITE" id="PS50995">
    <property type="entry name" value="HTH_MARR_2"/>
    <property type="match status" value="1"/>
</dbReference>
<dbReference type="EMBL" id="JACIEZ010000005">
    <property type="protein sequence ID" value="MBB4065769.1"/>
    <property type="molecule type" value="Genomic_DNA"/>
</dbReference>
<dbReference type="Pfam" id="PF22381">
    <property type="entry name" value="Staph_reg_Sar_Rot"/>
    <property type="match status" value="1"/>
</dbReference>
<keyword evidence="3" id="KW-0805">Transcription regulation</keyword>
<name>A0A7W6NLN4_9HYPH</name>
<gene>
    <name evidence="8" type="ORF">GGR23_002976</name>
</gene>
<dbReference type="GO" id="GO:0006950">
    <property type="term" value="P:response to stress"/>
    <property type="evidence" value="ECO:0007669"/>
    <property type="project" value="TreeGrafter"/>
</dbReference>
<keyword evidence="5" id="KW-0804">Transcription</keyword>
<evidence type="ECO:0000313" key="8">
    <source>
        <dbReference type="EMBL" id="MBB4065769.1"/>
    </source>
</evidence>
<dbReference type="GO" id="GO:0003677">
    <property type="term" value="F:DNA binding"/>
    <property type="evidence" value="ECO:0007669"/>
    <property type="project" value="UniProtKB-KW"/>
</dbReference>
<dbReference type="PRINTS" id="PR00598">
    <property type="entry name" value="HTHMARR"/>
</dbReference>
<evidence type="ECO:0000256" key="1">
    <source>
        <dbReference type="ARBA" id="ARBA00004496"/>
    </source>
</evidence>
<evidence type="ECO:0000256" key="2">
    <source>
        <dbReference type="ARBA" id="ARBA00022490"/>
    </source>
</evidence>
<evidence type="ECO:0000313" key="9">
    <source>
        <dbReference type="Proteomes" id="UP000528286"/>
    </source>
</evidence>
<evidence type="ECO:0000256" key="3">
    <source>
        <dbReference type="ARBA" id="ARBA00023015"/>
    </source>
</evidence>
<reference evidence="8 9" key="1">
    <citation type="submission" date="2020-08" db="EMBL/GenBank/DDBJ databases">
        <title>Genomic Encyclopedia of Type Strains, Phase IV (KMG-IV): sequencing the most valuable type-strain genomes for metagenomic binning, comparative biology and taxonomic classification.</title>
        <authorList>
            <person name="Goeker M."/>
        </authorList>
    </citation>
    <scope>NUCLEOTIDE SEQUENCE [LARGE SCALE GENOMIC DNA]</scope>
    <source>
        <strain evidence="8 9">DSM 29853</strain>
    </source>
</reference>
<evidence type="ECO:0000256" key="5">
    <source>
        <dbReference type="ARBA" id="ARBA00023163"/>
    </source>
</evidence>
<dbReference type="FunFam" id="1.10.10.10:FF:000163">
    <property type="entry name" value="MarR family transcriptional regulator"/>
    <property type="match status" value="1"/>
</dbReference>
<dbReference type="InterPro" id="IPR039422">
    <property type="entry name" value="MarR/SlyA-like"/>
</dbReference>
<dbReference type="InterPro" id="IPR055166">
    <property type="entry name" value="Transc_reg_Sar_Rot_HTH"/>
</dbReference>
<dbReference type="GO" id="GO:0003700">
    <property type="term" value="F:DNA-binding transcription factor activity"/>
    <property type="evidence" value="ECO:0007669"/>
    <property type="project" value="InterPro"/>
</dbReference>
<dbReference type="Gene3D" id="1.10.10.10">
    <property type="entry name" value="Winged helix-like DNA-binding domain superfamily/Winged helix DNA-binding domain"/>
    <property type="match status" value="1"/>
</dbReference>
<dbReference type="InterPro" id="IPR036390">
    <property type="entry name" value="WH_DNA-bd_sf"/>
</dbReference>
<dbReference type="InterPro" id="IPR000835">
    <property type="entry name" value="HTH_MarR-typ"/>
</dbReference>
<organism evidence="8 9">
    <name type="scientific">Gellertiella hungarica</name>
    <dbReference type="NCBI Taxonomy" id="1572859"/>
    <lineage>
        <taxon>Bacteria</taxon>
        <taxon>Pseudomonadati</taxon>
        <taxon>Pseudomonadota</taxon>
        <taxon>Alphaproteobacteria</taxon>
        <taxon>Hyphomicrobiales</taxon>
        <taxon>Rhizobiaceae</taxon>
        <taxon>Gellertiella</taxon>
    </lineage>
</organism>
<comment type="caution">
    <text evidence="8">The sequence shown here is derived from an EMBL/GenBank/DDBJ whole genome shotgun (WGS) entry which is preliminary data.</text>
</comment>
<evidence type="ECO:0000256" key="4">
    <source>
        <dbReference type="ARBA" id="ARBA00023125"/>
    </source>
</evidence>
<dbReference type="RefSeq" id="WP_183367046.1">
    <property type="nucleotide sequence ID" value="NZ_JACIEZ010000005.1"/>
</dbReference>
<dbReference type="AlphaFoldDB" id="A0A7W6NLN4"/>
<feature type="region of interest" description="Disordered" evidence="6">
    <location>
        <begin position="1"/>
        <end position="22"/>
    </location>
</feature>